<dbReference type="InterPro" id="IPR001314">
    <property type="entry name" value="Peptidase_S1A"/>
</dbReference>
<name>A0AA38IEM9_9CUCU</name>
<accession>A0AA38IEM9</accession>
<evidence type="ECO:0000256" key="3">
    <source>
        <dbReference type="ARBA" id="ARBA00022670"/>
    </source>
</evidence>
<feature type="chain" id="PRO_5041427211" description="Peptidase S1 domain-containing protein" evidence="8">
    <location>
        <begin position="19"/>
        <end position="246"/>
    </location>
</feature>
<dbReference type="InterPro" id="IPR050430">
    <property type="entry name" value="Peptidase_S1"/>
</dbReference>
<evidence type="ECO:0000313" key="11">
    <source>
        <dbReference type="Proteomes" id="UP001168821"/>
    </source>
</evidence>
<dbReference type="CDD" id="cd00190">
    <property type="entry name" value="Tryp_SPc"/>
    <property type="match status" value="1"/>
</dbReference>
<dbReference type="Gene3D" id="2.40.10.10">
    <property type="entry name" value="Trypsin-like serine proteases"/>
    <property type="match status" value="1"/>
</dbReference>
<keyword evidence="6" id="KW-1015">Disulfide bond</keyword>
<dbReference type="PANTHER" id="PTHR24276:SF96">
    <property type="entry name" value="PEPTIDASE S1 DOMAIN-CONTAINING PROTEIN"/>
    <property type="match status" value="1"/>
</dbReference>
<evidence type="ECO:0000256" key="8">
    <source>
        <dbReference type="SAM" id="SignalP"/>
    </source>
</evidence>
<evidence type="ECO:0000256" key="2">
    <source>
        <dbReference type="ARBA" id="ARBA00007664"/>
    </source>
</evidence>
<organism evidence="10 11">
    <name type="scientific">Zophobas morio</name>
    <dbReference type="NCBI Taxonomy" id="2755281"/>
    <lineage>
        <taxon>Eukaryota</taxon>
        <taxon>Metazoa</taxon>
        <taxon>Ecdysozoa</taxon>
        <taxon>Arthropoda</taxon>
        <taxon>Hexapoda</taxon>
        <taxon>Insecta</taxon>
        <taxon>Pterygota</taxon>
        <taxon>Neoptera</taxon>
        <taxon>Endopterygota</taxon>
        <taxon>Coleoptera</taxon>
        <taxon>Polyphaga</taxon>
        <taxon>Cucujiformia</taxon>
        <taxon>Tenebrionidae</taxon>
        <taxon>Zophobas</taxon>
    </lineage>
</organism>
<dbReference type="Proteomes" id="UP001168821">
    <property type="component" value="Unassembled WGS sequence"/>
</dbReference>
<keyword evidence="3 7" id="KW-0645">Protease</keyword>
<dbReference type="EMBL" id="JALNTZ010000005">
    <property type="protein sequence ID" value="KAJ3652781.1"/>
    <property type="molecule type" value="Genomic_DNA"/>
</dbReference>
<keyword evidence="4 7" id="KW-0378">Hydrolase</keyword>
<evidence type="ECO:0000256" key="5">
    <source>
        <dbReference type="ARBA" id="ARBA00022825"/>
    </source>
</evidence>
<dbReference type="GO" id="GO:0005576">
    <property type="term" value="C:extracellular region"/>
    <property type="evidence" value="ECO:0007669"/>
    <property type="project" value="UniProtKB-SubCell"/>
</dbReference>
<evidence type="ECO:0000259" key="9">
    <source>
        <dbReference type="PROSITE" id="PS50240"/>
    </source>
</evidence>
<comment type="caution">
    <text evidence="10">The sequence shown here is derived from an EMBL/GenBank/DDBJ whole genome shotgun (WGS) entry which is preliminary data.</text>
</comment>
<dbReference type="InterPro" id="IPR001254">
    <property type="entry name" value="Trypsin_dom"/>
</dbReference>
<evidence type="ECO:0000256" key="6">
    <source>
        <dbReference type="ARBA" id="ARBA00023157"/>
    </source>
</evidence>
<dbReference type="AlphaFoldDB" id="A0AA38IEM9"/>
<evidence type="ECO:0000256" key="1">
    <source>
        <dbReference type="ARBA" id="ARBA00004239"/>
    </source>
</evidence>
<dbReference type="GO" id="GO:0004252">
    <property type="term" value="F:serine-type endopeptidase activity"/>
    <property type="evidence" value="ECO:0007669"/>
    <property type="project" value="InterPro"/>
</dbReference>
<reference evidence="10" key="1">
    <citation type="journal article" date="2023" name="G3 (Bethesda)">
        <title>Whole genome assemblies of Zophobas morio and Tenebrio molitor.</title>
        <authorList>
            <person name="Kaur S."/>
            <person name="Stinson S.A."/>
            <person name="diCenzo G.C."/>
        </authorList>
    </citation>
    <scope>NUCLEOTIDE SEQUENCE</scope>
    <source>
        <strain evidence="10">QUZm001</strain>
    </source>
</reference>
<sequence>MLHLLTIILTIGTSITLGAPPNGRIFGGQLASPGQFPFIVHLSGDCGGTIINNNWVLTAAHCLNYVSDTATVLAGTTNLNSGGLKYNITQYIVHEDYDPWTGWGAKNDIGLVQIDGEFDFNDLVQSAEFTDPEENSRCIAAGWGSTADDVDPKDLRFVELTAFNFELCRDVAGDELGQSYLGPEQVCAEGPVGKGACFGDSGGPLVCDGKLAGVVSYAILACAQGYPDVYTKPTAYVDWINEKVQS</sequence>
<dbReference type="PRINTS" id="PR00722">
    <property type="entry name" value="CHYMOTRYPSIN"/>
</dbReference>
<comment type="subcellular location">
    <subcellularLocation>
        <location evidence="1">Secreted</location>
        <location evidence="1">Extracellular space</location>
    </subcellularLocation>
</comment>
<dbReference type="GO" id="GO:0006508">
    <property type="term" value="P:proteolysis"/>
    <property type="evidence" value="ECO:0007669"/>
    <property type="project" value="UniProtKB-KW"/>
</dbReference>
<dbReference type="Pfam" id="PF00089">
    <property type="entry name" value="Trypsin"/>
    <property type="match status" value="1"/>
</dbReference>
<evidence type="ECO:0000313" key="10">
    <source>
        <dbReference type="EMBL" id="KAJ3652781.1"/>
    </source>
</evidence>
<gene>
    <name evidence="10" type="ORF">Zmor_018714</name>
</gene>
<keyword evidence="5 7" id="KW-0720">Serine protease</keyword>
<dbReference type="InterPro" id="IPR018114">
    <property type="entry name" value="TRYPSIN_HIS"/>
</dbReference>
<dbReference type="PROSITE" id="PS00134">
    <property type="entry name" value="TRYPSIN_HIS"/>
    <property type="match status" value="1"/>
</dbReference>
<dbReference type="FunFam" id="2.40.10.10:FF:000036">
    <property type="entry name" value="Trypsin beta"/>
    <property type="match status" value="1"/>
</dbReference>
<protein>
    <recommendedName>
        <fullName evidence="9">Peptidase S1 domain-containing protein</fullName>
    </recommendedName>
</protein>
<evidence type="ECO:0000256" key="7">
    <source>
        <dbReference type="RuleBase" id="RU363034"/>
    </source>
</evidence>
<dbReference type="PROSITE" id="PS00135">
    <property type="entry name" value="TRYPSIN_SER"/>
    <property type="match status" value="1"/>
</dbReference>
<proteinExistence type="inferred from homology"/>
<feature type="signal peptide" evidence="8">
    <location>
        <begin position="1"/>
        <end position="18"/>
    </location>
</feature>
<evidence type="ECO:0000256" key="4">
    <source>
        <dbReference type="ARBA" id="ARBA00022801"/>
    </source>
</evidence>
<dbReference type="PROSITE" id="PS50240">
    <property type="entry name" value="TRYPSIN_DOM"/>
    <property type="match status" value="1"/>
</dbReference>
<dbReference type="InterPro" id="IPR033116">
    <property type="entry name" value="TRYPSIN_SER"/>
</dbReference>
<keyword evidence="8" id="KW-0732">Signal</keyword>
<keyword evidence="11" id="KW-1185">Reference proteome</keyword>
<dbReference type="SUPFAM" id="SSF50494">
    <property type="entry name" value="Trypsin-like serine proteases"/>
    <property type="match status" value="1"/>
</dbReference>
<comment type="similarity">
    <text evidence="2">Belongs to the peptidase S1 family.</text>
</comment>
<feature type="domain" description="Peptidase S1" evidence="9">
    <location>
        <begin position="25"/>
        <end position="245"/>
    </location>
</feature>
<dbReference type="InterPro" id="IPR009003">
    <property type="entry name" value="Peptidase_S1_PA"/>
</dbReference>
<dbReference type="InterPro" id="IPR043504">
    <property type="entry name" value="Peptidase_S1_PA_chymotrypsin"/>
</dbReference>
<dbReference type="PANTHER" id="PTHR24276">
    <property type="entry name" value="POLYSERASE-RELATED"/>
    <property type="match status" value="1"/>
</dbReference>
<dbReference type="SMART" id="SM00020">
    <property type="entry name" value="Tryp_SPc"/>
    <property type="match status" value="1"/>
</dbReference>